<feature type="transmembrane region" description="Helical" evidence="9">
    <location>
        <begin position="267"/>
        <end position="285"/>
    </location>
</feature>
<evidence type="ECO:0000313" key="13">
    <source>
        <dbReference type="EMBL" id="QNO48260.1"/>
    </source>
</evidence>
<organism evidence="13">
    <name type="scientific">Candidatus Methanogaster sp. ANME-2c ERB4</name>
    <dbReference type="NCBI Taxonomy" id="2759911"/>
    <lineage>
        <taxon>Archaea</taxon>
        <taxon>Methanobacteriati</taxon>
        <taxon>Methanobacteriota</taxon>
        <taxon>Stenosarchaea group</taxon>
        <taxon>Methanomicrobia</taxon>
        <taxon>Methanosarcinales</taxon>
        <taxon>ANME-2 cluster</taxon>
        <taxon>Candidatus Methanogasteraceae</taxon>
        <taxon>Candidatus Methanogaster</taxon>
    </lineage>
</organism>
<dbReference type="PANTHER" id="PTHR30081">
    <property type="entry name" value="PROTEIN-EXPORT MEMBRANE PROTEIN SEC"/>
    <property type="match status" value="1"/>
</dbReference>
<dbReference type="PANTHER" id="PTHR30081:SF10">
    <property type="entry name" value="SSD DOMAIN-CONTAINING PROTEIN"/>
    <property type="match status" value="1"/>
</dbReference>
<dbReference type="EMBL" id="MT630649">
    <property type="protein sequence ID" value="QNO41531.1"/>
    <property type="molecule type" value="Genomic_DNA"/>
</dbReference>
<keyword evidence="4 9" id="KW-0812">Transmembrane</keyword>
<dbReference type="AlphaFoldDB" id="A0A7G9YJS6"/>
<evidence type="ECO:0000256" key="2">
    <source>
        <dbReference type="ARBA" id="ARBA00022448"/>
    </source>
</evidence>
<feature type="transmembrane region" description="Helical" evidence="9">
    <location>
        <begin position="341"/>
        <end position="367"/>
    </location>
</feature>
<feature type="transmembrane region" description="Helical" evidence="9">
    <location>
        <begin position="312"/>
        <end position="335"/>
    </location>
</feature>
<dbReference type="InterPro" id="IPR022813">
    <property type="entry name" value="SecD/SecF_arch_bac"/>
</dbReference>
<keyword evidence="5" id="KW-0653">Protein transport</keyword>
<keyword evidence="7" id="KW-0811">Translocation</keyword>
<proteinExistence type="predicted"/>
<dbReference type="SUPFAM" id="SSF82866">
    <property type="entry name" value="Multidrug efflux transporter AcrB transmembrane domain"/>
    <property type="match status" value="1"/>
</dbReference>
<gene>
    <name evidence="13" type="primary">secF</name>
    <name evidence="11" type="ORF">ENJCFOFA_00013</name>
    <name evidence="13" type="ORF">FILMCLBC_00006</name>
    <name evidence="12" type="ORF">NBIEPGBJ_00006</name>
</gene>
<evidence type="ECO:0000256" key="3">
    <source>
        <dbReference type="ARBA" id="ARBA00022475"/>
    </source>
</evidence>
<dbReference type="EMBL" id="MT630689">
    <property type="protein sequence ID" value="QNO41941.1"/>
    <property type="molecule type" value="Genomic_DNA"/>
</dbReference>
<evidence type="ECO:0000313" key="11">
    <source>
        <dbReference type="EMBL" id="QNO41531.1"/>
    </source>
</evidence>
<keyword evidence="3" id="KW-1003">Cell membrane</keyword>
<accession>A0A7G9YJS6</accession>
<dbReference type="Pfam" id="PF03176">
    <property type="entry name" value="MMPL"/>
    <property type="match status" value="1"/>
</dbReference>
<evidence type="ECO:0000256" key="8">
    <source>
        <dbReference type="ARBA" id="ARBA00023136"/>
    </source>
</evidence>
<evidence type="ECO:0000256" key="6">
    <source>
        <dbReference type="ARBA" id="ARBA00022989"/>
    </source>
</evidence>
<sequence length="553" mass="60957">MAYISIKDIFEHIGVFVEKNTIPILVVAVILILVSFSGAEQIEMASGTETFVEKESRLYQDFDLLYQQYFGTAAIVVMVEGGDIATPEVLRAIDRLETGVSGTKNVEQIVDVAGMVRQANLGVAGRNRIPDDEQAIRALIDTLPEQQRRIVLPDTRHAAVYVVMPARISDPEQVDVLAVVEDMVEWADFPAGYKVIVTGDPTFMNAMTHEMNSSMGPLLLIASLLMVVVLFIAFRYARWQLLPLPVVLIGIIWTFGAMGFLGIPLSMVSMSAFPILIGLGIDYAIQFHNRIEEEFARVDDAKRAVSETVRHTAPAVLIALIITGLGFVSLFTSTVPMIKDFGLLCLVGIVCCFFSALFIGITTIYMLHRRGDRKNRRQNSKQTISKRQDSSVERAFGSLAVWSANNPLLVLGVAGLLCIAGLYADTVVGIETDVKTFVPSDMPALIDINHMVDVLGGTDQLNLVVKAEDVTDPAVIAWMDRFSTHEVELHPYISSGESITGPMRVMNHGELPKTAGQVDAVMQRIPESTRDPAILIMEWNFVWRTLSVHYASN</sequence>
<evidence type="ECO:0000256" key="7">
    <source>
        <dbReference type="ARBA" id="ARBA00023010"/>
    </source>
</evidence>
<keyword evidence="6 9" id="KW-1133">Transmembrane helix</keyword>
<name>A0A7G9YJS6_9EURY</name>
<comment type="subcellular location">
    <subcellularLocation>
        <location evidence="1">Membrane</location>
        <topology evidence="1">Multi-pass membrane protein</topology>
    </subcellularLocation>
</comment>
<evidence type="ECO:0000256" key="5">
    <source>
        <dbReference type="ARBA" id="ARBA00022927"/>
    </source>
</evidence>
<dbReference type="Gene3D" id="1.20.1640.10">
    <property type="entry name" value="Multidrug efflux transporter AcrB transmembrane domain"/>
    <property type="match status" value="1"/>
</dbReference>
<dbReference type="GO" id="GO:0015031">
    <property type="term" value="P:protein transport"/>
    <property type="evidence" value="ECO:0007669"/>
    <property type="project" value="UniProtKB-KW"/>
</dbReference>
<evidence type="ECO:0000259" key="10">
    <source>
        <dbReference type="PROSITE" id="PS50156"/>
    </source>
</evidence>
<evidence type="ECO:0000256" key="1">
    <source>
        <dbReference type="ARBA" id="ARBA00004141"/>
    </source>
</evidence>
<dbReference type="PROSITE" id="PS50156">
    <property type="entry name" value="SSD"/>
    <property type="match status" value="1"/>
</dbReference>
<dbReference type="InterPro" id="IPR004869">
    <property type="entry name" value="MMPL_dom"/>
</dbReference>
<keyword evidence="8 9" id="KW-0472">Membrane</keyword>
<dbReference type="InterPro" id="IPR000731">
    <property type="entry name" value="SSD"/>
</dbReference>
<evidence type="ECO:0000256" key="9">
    <source>
        <dbReference type="SAM" id="Phobius"/>
    </source>
</evidence>
<feature type="domain" description="SSD" evidence="10">
    <location>
        <begin position="246"/>
        <end position="366"/>
    </location>
</feature>
<dbReference type="NCBIfam" id="TIGR00921">
    <property type="entry name" value="2A067"/>
    <property type="match status" value="1"/>
</dbReference>
<keyword evidence="2" id="KW-0813">Transport</keyword>
<feature type="transmembrane region" description="Helical" evidence="9">
    <location>
        <begin position="21"/>
        <end position="39"/>
    </location>
</feature>
<protein>
    <submittedName>
        <fullName evidence="13">Protein-export membrane protein SecF</fullName>
    </submittedName>
</protein>
<dbReference type="EMBL" id="MT631316">
    <property type="protein sequence ID" value="QNO48260.1"/>
    <property type="molecule type" value="Genomic_DNA"/>
</dbReference>
<evidence type="ECO:0000313" key="12">
    <source>
        <dbReference type="EMBL" id="QNO41941.1"/>
    </source>
</evidence>
<reference evidence="13" key="1">
    <citation type="submission" date="2020-06" db="EMBL/GenBank/DDBJ databases">
        <title>Unique genomic features of the anaerobic methanotrophic archaea.</title>
        <authorList>
            <person name="Chadwick G.L."/>
            <person name="Skennerton C.T."/>
            <person name="Laso-Perez R."/>
            <person name="Leu A.O."/>
            <person name="Speth D.R."/>
            <person name="Yu H."/>
            <person name="Morgan-Lang C."/>
            <person name="Hatzenpichler R."/>
            <person name="Goudeau D."/>
            <person name="Malmstrom R."/>
            <person name="Brazelton W.J."/>
            <person name="Woyke T."/>
            <person name="Hallam S.J."/>
            <person name="Tyson G.W."/>
            <person name="Wegener G."/>
            <person name="Boetius A."/>
            <person name="Orphan V."/>
        </authorList>
    </citation>
    <scope>NUCLEOTIDE SEQUENCE</scope>
</reference>
<dbReference type="GO" id="GO:0005886">
    <property type="term" value="C:plasma membrane"/>
    <property type="evidence" value="ECO:0007669"/>
    <property type="project" value="TreeGrafter"/>
</dbReference>
<feature type="transmembrane region" description="Helical" evidence="9">
    <location>
        <begin position="241"/>
        <end position="261"/>
    </location>
</feature>
<feature type="transmembrane region" description="Helical" evidence="9">
    <location>
        <begin position="215"/>
        <end position="234"/>
    </location>
</feature>
<evidence type="ECO:0000256" key="4">
    <source>
        <dbReference type="ARBA" id="ARBA00022692"/>
    </source>
</evidence>